<keyword evidence="5" id="KW-1185">Reference proteome</keyword>
<dbReference type="SUPFAM" id="SSF55753">
    <property type="entry name" value="Actin depolymerizing proteins"/>
    <property type="match status" value="1"/>
</dbReference>
<accession>A0A2C5XJR8</accession>
<evidence type="ECO:0000256" key="2">
    <source>
        <dbReference type="PIRNR" id="PIRNR001788"/>
    </source>
</evidence>
<dbReference type="CDD" id="cd11283">
    <property type="entry name" value="ADF_GMF-beta_like"/>
    <property type="match status" value="1"/>
</dbReference>
<comment type="similarity">
    <text evidence="1 2">Belongs to the actin-binding proteins ADF family. GMF subfamily.</text>
</comment>
<dbReference type="AlphaFoldDB" id="A0A2C5XJR8"/>
<sequence>MSSEARLYNFSQDTRTHLRKFSLSTSRSKEPQAVIYLIDKNSYEIKQQDQTVYNSLEDISDALPDNSPRFVLLSYPLTLTDDGCKPVPYVLVYYLPATCNAGAKMMYAGAKELMRSTSNVGKVFDIEDAEDILEIPAKLGQK</sequence>
<keyword evidence="2" id="KW-0539">Nucleus</keyword>
<dbReference type="SMART" id="SM00102">
    <property type="entry name" value="ADF"/>
    <property type="match status" value="1"/>
</dbReference>
<proteinExistence type="inferred from homology"/>
<dbReference type="InterPro" id="IPR002108">
    <property type="entry name" value="ADF-H"/>
</dbReference>
<dbReference type="GO" id="GO:0071846">
    <property type="term" value="P:actin filament debranching"/>
    <property type="evidence" value="ECO:0007669"/>
    <property type="project" value="InterPro"/>
</dbReference>
<dbReference type="Gene3D" id="3.40.20.10">
    <property type="entry name" value="Severin"/>
    <property type="match status" value="1"/>
</dbReference>
<dbReference type="PIRSF" id="PIRSF001788">
    <property type="entry name" value="GMF-beta"/>
    <property type="match status" value="1"/>
</dbReference>
<evidence type="ECO:0000259" key="3">
    <source>
        <dbReference type="PROSITE" id="PS51263"/>
    </source>
</evidence>
<dbReference type="GO" id="GO:0071933">
    <property type="term" value="F:Arp2/3 complex binding"/>
    <property type="evidence" value="ECO:0007669"/>
    <property type="project" value="InterPro"/>
</dbReference>
<dbReference type="GO" id="GO:0003779">
    <property type="term" value="F:actin binding"/>
    <property type="evidence" value="ECO:0007669"/>
    <property type="project" value="InterPro"/>
</dbReference>
<reference evidence="4 5" key="2">
    <citation type="journal article" date="2013" name="IMA Fungus">
        <title>IMA Genome-F 1: Ceratocystis fimbriata: Draft nuclear genome sequence for the plant pathogen, Ceratocystis fimbriata.</title>
        <authorList>
            <person name="Wilken P.M."/>
            <person name="Steenkamp E.T."/>
            <person name="Wingfield M.J."/>
            <person name="de Beer Z.W."/>
            <person name="Wingfield B.D."/>
        </authorList>
    </citation>
    <scope>NUCLEOTIDE SEQUENCE [LARGE SCALE GENOMIC DNA]</scope>
    <source>
        <strain evidence="4 5">CBS 114723</strain>
    </source>
</reference>
<keyword evidence="2" id="KW-0963">Cytoplasm</keyword>
<comment type="caution">
    <text evidence="4">The sequence shown here is derived from an EMBL/GenBank/DDBJ whole genome shotgun (WGS) entry which is preliminary data.</text>
</comment>
<dbReference type="OrthoDB" id="3919494at2759"/>
<dbReference type="PROSITE" id="PS51263">
    <property type="entry name" value="ADF_H"/>
    <property type="match status" value="1"/>
</dbReference>
<evidence type="ECO:0000313" key="4">
    <source>
        <dbReference type="EMBL" id="PHH56207.1"/>
    </source>
</evidence>
<dbReference type="Pfam" id="PF00241">
    <property type="entry name" value="Cofilin_ADF"/>
    <property type="match status" value="1"/>
</dbReference>
<comment type="subcellular location">
    <subcellularLocation>
        <location evidence="2">Cytoplasm</location>
    </subcellularLocation>
    <subcellularLocation>
        <location evidence="2">Nucleus</location>
    </subcellularLocation>
</comment>
<dbReference type="GO" id="GO:0005634">
    <property type="term" value="C:nucleus"/>
    <property type="evidence" value="ECO:0007669"/>
    <property type="project" value="UniProtKB-SubCell"/>
</dbReference>
<dbReference type="GO" id="GO:0030479">
    <property type="term" value="C:actin cortical patch"/>
    <property type="evidence" value="ECO:0007669"/>
    <property type="project" value="TreeGrafter"/>
</dbReference>
<evidence type="ECO:0000313" key="5">
    <source>
        <dbReference type="Proteomes" id="UP000222788"/>
    </source>
</evidence>
<dbReference type="Proteomes" id="UP000222788">
    <property type="component" value="Unassembled WGS sequence"/>
</dbReference>
<dbReference type="InterPro" id="IPR011171">
    <property type="entry name" value="GMF"/>
</dbReference>
<dbReference type="PANTHER" id="PTHR11249">
    <property type="entry name" value="GLIAL FACTOR NATURATION FACTOR"/>
    <property type="match status" value="1"/>
</dbReference>
<dbReference type="FunFam" id="3.40.20.10:FF:000048">
    <property type="entry name" value="Putative gmf family protein"/>
    <property type="match status" value="1"/>
</dbReference>
<gene>
    <name evidence="4" type="primary">AIM7</name>
    <name evidence="4" type="ORF">CFIMG_000384RA</name>
</gene>
<dbReference type="STRING" id="1035309.A0A2C5XJR8"/>
<protein>
    <submittedName>
        <fullName evidence="4">Protein AIM7</fullName>
    </submittedName>
</protein>
<evidence type="ECO:0000256" key="1">
    <source>
        <dbReference type="ARBA" id="ARBA00010055"/>
    </source>
</evidence>
<dbReference type="EMBL" id="APWK03000001">
    <property type="protein sequence ID" value="PHH56207.1"/>
    <property type="molecule type" value="Genomic_DNA"/>
</dbReference>
<name>A0A2C5XJR8_9PEZI</name>
<dbReference type="GO" id="GO:0034316">
    <property type="term" value="P:negative regulation of Arp2/3 complex-mediated actin nucleation"/>
    <property type="evidence" value="ECO:0007669"/>
    <property type="project" value="TreeGrafter"/>
</dbReference>
<organism evidence="4 5">
    <name type="scientific">Ceratocystis fimbriata CBS 114723</name>
    <dbReference type="NCBI Taxonomy" id="1035309"/>
    <lineage>
        <taxon>Eukaryota</taxon>
        <taxon>Fungi</taxon>
        <taxon>Dikarya</taxon>
        <taxon>Ascomycota</taxon>
        <taxon>Pezizomycotina</taxon>
        <taxon>Sordariomycetes</taxon>
        <taxon>Hypocreomycetidae</taxon>
        <taxon>Microascales</taxon>
        <taxon>Ceratocystidaceae</taxon>
        <taxon>Ceratocystis</taxon>
    </lineage>
</organism>
<dbReference type="InterPro" id="IPR029006">
    <property type="entry name" value="ADF-H/Gelsolin-like_dom_sf"/>
</dbReference>
<dbReference type="PANTHER" id="PTHR11249:SF2">
    <property type="entry name" value="GLIA MATURATION FACTOR"/>
    <property type="match status" value="1"/>
</dbReference>
<feature type="domain" description="ADF-H" evidence="3">
    <location>
        <begin position="4"/>
        <end position="142"/>
    </location>
</feature>
<reference evidence="4 5" key="1">
    <citation type="journal article" date="2013" name="Fungal Biol.">
        <title>Analysis of microsatellite markers in the genome of the plant pathogen Ceratocystis fimbriata.</title>
        <authorList>
            <person name="Simpson M.C."/>
            <person name="Wilken P.M."/>
            <person name="Coetzee M.P."/>
            <person name="Wingfield M.J."/>
            <person name="Wingfield B.D."/>
        </authorList>
    </citation>
    <scope>NUCLEOTIDE SEQUENCE [LARGE SCALE GENOMIC DNA]</scope>
    <source>
        <strain evidence="4 5">CBS 114723</strain>
    </source>
</reference>